<name>A0AAV5SZ80_9BILA</name>
<sequence>LTMSCVIEIEAAISLATLPPDIIRRIIRIDGDSAPSMRQISHEWNRLAREYLVNLRLPSALERVYLCVGIPEDEYNGRTTRTKYWERMFLHMHSILPERHAKLVGVGGWLRVVKRRSGDLIEVASAPQEITVSGFLNFCSIAGPISLIIVSIVLFTLYPSIISFILTVIMGGSCLVLLALFVGVGMLQRKFRARFTRFFNTFSHIETLVLENFKTERGNSHVFDAVRNSLKGVTINRMEVREHNLNRALQYVLIIIARVSNFSKLSIA</sequence>
<keyword evidence="1" id="KW-1133">Transmembrane helix</keyword>
<dbReference type="Proteomes" id="UP001432027">
    <property type="component" value="Unassembled WGS sequence"/>
</dbReference>
<dbReference type="AlphaFoldDB" id="A0AAV5SZ80"/>
<proteinExistence type="predicted"/>
<gene>
    <name evidence="2" type="ORF">PENTCL1PPCAC_7570</name>
</gene>
<reference evidence="2" key="1">
    <citation type="submission" date="2023-10" db="EMBL/GenBank/DDBJ databases">
        <title>Genome assembly of Pristionchus species.</title>
        <authorList>
            <person name="Yoshida K."/>
            <person name="Sommer R.J."/>
        </authorList>
    </citation>
    <scope>NUCLEOTIDE SEQUENCE</scope>
    <source>
        <strain evidence="2">RS0144</strain>
    </source>
</reference>
<feature type="non-terminal residue" evidence="2">
    <location>
        <position position="1"/>
    </location>
</feature>
<keyword evidence="1" id="KW-0472">Membrane</keyword>
<evidence type="ECO:0000313" key="2">
    <source>
        <dbReference type="EMBL" id="GMS85395.1"/>
    </source>
</evidence>
<evidence type="ECO:0008006" key="4">
    <source>
        <dbReference type="Google" id="ProtNLM"/>
    </source>
</evidence>
<feature type="transmembrane region" description="Helical" evidence="1">
    <location>
        <begin position="135"/>
        <end position="155"/>
    </location>
</feature>
<dbReference type="EMBL" id="BTSX01000002">
    <property type="protein sequence ID" value="GMS85395.1"/>
    <property type="molecule type" value="Genomic_DNA"/>
</dbReference>
<evidence type="ECO:0000313" key="3">
    <source>
        <dbReference type="Proteomes" id="UP001432027"/>
    </source>
</evidence>
<accession>A0AAV5SZ80</accession>
<feature type="transmembrane region" description="Helical" evidence="1">
    <location>
        <begin position="161"/>
        <end position="187"/>
    </location>
</feature>
<comment type="caution">
    <text evidence="2">The sequence shown here is derived from an EMBL/GenBank/DDBJ whole genome shotgun (WGS) entry which is preliminary data.</text>
</comment>
<protein>
    <recommendedName>
        <fullName evidence="4">F-box domain-containing protein</fullName>
    </recommendedName>
</protein>
<keyword evidence="1" id="KW-0812">Transmembrane</keyword>
<evidence type="ECO:0000256" key="1">
    <source>
        <dbReference type="SAM" id="Phobius"/>
    </source>
</evidence>
<keyword evidence="3" id="KW-1185">Reference proteome</keyword>
<organism evidence="2 3">
    <name type="scientific">Pristionchus entomophagus</name>
    <dbReference type="NCBI Taxonomy" id="358040"/>
    <lineage>
        <taxon>Eukaryota</taxon>
        <taxon>Metazoa</taxon>
        <taxon>Ecdysozoa</taxon>
        <taxon>Nematoda</taxon>
        <taxon>Chromadorea</taxon>
        <taxon>Rhabditida</taxon>
        <taxon>Rhabditina</taxon>
        <taxon>Diplogasteromorpha</taxon>
        <taxon>Diplogasteroidea</taxon>
        <taxon>Neodiplogasteridae</taxon>
        <taxon>Pristionchus</taxon>
    </lineage>
</organism>